<feature type="region of interest" description="Disordered" evidence="3">
    <location>
        <begin position="220"/>
        <end position="245"/>
    </location>
</feature>
<dbReference type="InterPro" id="IPR017853">
    <property type="entry name" value="GH"/>
</dbReference>
<dbReference type="Proteomes" id="UP000655366">
    <property type="component" value="Unassembled WGS sequence"/>
</dbReference>
<dbReference type="InterPro" id="IPR045857">
    <property type="entry name" value="O16G_dom_2"/>
</dbReference>
<dbReference type="Pfam" id="PF00128">
    <property type="entry name" value="Alpha-amylase"/>
    <property type="match status" value="1"/>
</dbReference>
<keyword evidence="6" id="KW-1185">Reference proteome</keyword>
<dbReference type="AlphaFoldDB" id="A0A931CJN5"/>
<protein>
    <submittedName>
        <fullName evidence="5">Glycoside hydrolase family 13 protein</fullName>
    </submittedName>
</protein>
<dbReference type="PANTHER" id="PTHR10357:SF179">
    <property type="entry name" value="NEUTRAL AND BASIC AMINO ACID TRANSPORT PROTEIN RBAT"/>
    <property type="match status" value="1"/>
</dbReference>
<feature type="compositionally biased region" description="Pro residues" evidence="3">
    <location>
        <begin position="227"/>
        <end position="243"/>
    </location>
</feature>
<dbReference type="GO" id="GO:0009313">
    <property type="term" value="P:oligosaccharide catabolic process"/>
    <property type="evidence" value="ECO:0007669"/>
    <property type="project" value="TreeGrafter"/>
</dbReference>
<feature type="domain" description="Glycosyl hydrolase family 13 catalytic" evidence="4">
    <location>
        <begin position="1"/>
        <end position="425"/>
    </location>
</feature>
<name>A0A931CJN5_9MICC</name>
<dbReference type="SUPFAM" id="SSF51445">
    <property type="entry name" value="(Trans)glycosidases"/>
    <property type="match status" value="1"/>
</dbReference>
<evidence type="ECO:0000259" key="4">
    <source>
        <dbReference type="SMART" id="SM00642"/>
    </source>
</evidence>
<dbReference type="Gene3D" id="3.90.400.10">
    <property type="entry name" value="Oligo-1,6-glucosidase, Domain 2"/>
    <property type="match status" value="1"/>
</dbReference>
<dbReference type="SMART" id="SM00642">
    <property type="entry name" value="Aamy"/>
    <property type="match status" value="1"/>
</dbReference>
<dbReference type="Gene3D" id="3.20.20.80">
    <property type="entry name" value="Glycosidases"/>
    <property type="match status" value="3"/>
</dbReference>
<dbReference type="EMBL" id="JADNYM010000002">
    <property type="protein sequence ID" value="MBG0738242.1"/>
    <property type="molecule type" value="Genomic_DNA"/>
</dbReference>
<comment type="caution">
    <text evidence="5">The sequence shown here is derived from an EMBL/GenBank/DDBJ whole genome shotgun (WGS) entry which is preliminary data.</text>
</comment>
<reference evidence="5 6" key="1">
    <citation type="submission" date="2020-11" db="EMBL/GenBank/DDBJ databases">
        <title>Arthrobacter antarcticus sp. nov., isolated from Antarctic Soil.</title>
        <authorList>
            <person name="Li J."/>
        </authorList>
    </citation>
    <scope>NUCLEOTIDE SEQUENCE [LARGE SCALE GENOMIC DNA]</scope>
    <source>
        <strain evidence="5 6">Z1-20</strain>
    </source>
</reference>
<dbReference type="CDD" id="cd11332">
    <property type="entry name" value="AmyAc_OligoGlu_TS"/>
    <property type="match status" value="1"/>
</dbReference>
<dbReference type="FunFam" id="3.90.400.10:FF:000001">
    <property type="entry name" value="Maltase A3, isoform A"/>
    <property type="match status" value="1"/>
</dbReference>
<organism evidence="5 6">
    <name type="scientific">Arthrobacter terrae</name>
    <dbReference type="NCBI Taxonomy" id="2935737"/>
    <lineage>
        <taxon>Bacteria</taxon>
        <taxon>Bacillati</taxon>
        <taxon>Actinomycetota</taxon>
        <taxon>Actinomycetes</taxon>
        <taxon>Micrococcales</taxon>
        <taxon>Micrococcaceae</taxon>
        <taxon>Arthrobacter</taxon>
    </lineage>
</organism>
<dbReference type="PANTHER" id="PTHR10357">
    <property type="entry name" value="ALPHA-AMYLASE FAMILY MEMBER"/>
    <property type="match status" value="1"/>
</dbReference>
<evidence type="ECO:0000256" key="1">
    <source>
        <dbReference type="ARBA" id="ARBA00008061"/>
    </source>
</evidence>
<evidence type="ECO:0000256" key="2">
    <source>
        <dbReference type="ARBA" id="ARBA00023180"/>
    </source>
</evidence>
<sequence length="592" mass="64831">MGDLPGVTSRLPYLRRLGIDAIWLSPFYLSPQADAGYDVADYRAVDPRFGELRDFDALLAQAHDMGIKVIVDLVPNHTSDEHAWFEEALAAPVGSPARDRYLFRDGKGAHGEIPPNNWQSIFGGNAWTRLQEDGQPGQWYLHLFDTKQPDLNWDNAEVREEMRSVLHYWLDRGVDGFRVDVAHGLVKEKGLPDWSGQAAMVEGSDASDQAPHTAAPQRLHDVLDPSADPPQYRPKPAMDPPSPYLDQDGVHEIYRDWHQVLMEYEGDRMMVAEAWVEPASRLARYVREDEMQQAFNFDFLLAGWNARRMAKAIDESLDAASGVGAPATWVLSNHDTVRQASRFGLSDPTTFPKGISSEDEQPDEELGLRRARAATLIMLGLPGSAYLYQGEELGLPEHTTLAAQDRQDPSFFRTNGAESGRDGCRVPLPWRANAPGYGFGGPADGVSADGVSADGVSDDSVPAASVNAASVTDMGGTDMVQAPWLPQPEAFAKYAVDRQEGHPGSTLEFYRRALALRARLDTGHGLLIWSPLNRPGEGILAYRNGSLLVLANVGDEPIPLPEGYTVELASTASSADGEVLAANSSVWLVPRV</sequence>
<evidence type="ECO:0000256" key="3">
    <source>
        <dbReference type="SAM" id="MobiDB-lite"/>
    </source>
</evidence>
<evidence type="ECO:0000313" key="5">
    <source>
        <dbReference type="EMBL" id="MBG0738242.1"/>
    </source>
</evidence>
<accession>A0A931CJN5</accession>
<gene>
    <name evidence="5" type="ORF">IV500_02170</name>
</gene>
<dbReference type="InterPro" id="IPR006047">
    <property type="entry name" value="GH13_cat_dom"/>
</dbReference>
<evidence type="ECO:0000313" key="6">
    <source>
        <dbReference type="Proteomes" id="UP000655366"/>
    </source>
</evidence>
<comment type="similarity">
    <text evidence="1">Belongs to the glycosyl hydrolase 13 family.</text>
</comment>
<proteinExistence type="inferred from homology"/>
<dbReference type="GO" id="GO:0004556">
    <property type="term" value="F:alpha-amylase activity"/>
    <property type="evidence" value="ECO:0007669"/>
    <property type="project" value="TreeGrafter"/>
</dbReference>
<keyword evidence="2" id="KW-0325">Glycoprotein</keyword>
<keyword evidence="5" id="KW-0378">Hydrolase</keyword>